<evidence type="ECO:0000313" key="2">
    <source>
        <dbReference type="Proteomes" id="UP000092154"/>
    </source>
</evidence>
<dbReference type="AlphaFoldDB" id="A0A1B7NEX0"/>
<name>A0A1B7NEX0_9AGAM</name>
<dbReference type="Proteomes" id="UP000092154">
    <property type="component" value="Unassembled WGS sequence"/>
</dbReference>
<proteinExistence type="predicted"/>
<reference evidence="1 2" key="1">
    <citation type="submission" date="2016-06" db="EMBL/GenBank/DDBJ databases">
        <title>Comparative genomics of the ectomycorrhizal sister species Rhizopogon vinicolor and Rhizopogon vesiculosus (Basidiomycota: Boletales) reveals a divergence of the mating type B locus.</title>
        <authorList>
            <consortium name="DOE Joint Genome Institute"/>
            <person name="Mujic A.B."/>
            <person name="Kuo A."/>
            <person name="Tritt A."/>
            <person name="Lipzen A."/>
            <person name="Chen C."/>
            <person name="Johnson J."/>
            <person name="Sharma A."/>
            <person name="Barry K."/>
            <person name="Grigoriev I.V."/>
            <person name="Spatafora J.W."/>
        </authorList>
    </citation>
    <scope>NUCLEOTIDE SEQUENCE [LARGE SCALE GENOMIC DNA]</scope>
    <source>
        <strain evidence="1 2">AM-OR11-026</strain>
    </source>
</reference>
<dbReference type="STRING" id="1314800.A0A1B7NEX0"/>
<organism evidence="1 2">
    <name type="scientific">Rhizopogon vinicolor AM-OR11-026</name>
    <dbReference type="NCBI Taxonomy" id="1314800"/>
    <lineage>
        <taxon>Eukaryota</taxon>
        <taxon>Fungi</taxon>
        <taxon>Dikarya</taxon>
        <taxon>Basidiomycota</taxon>
        <taxon>Agaricomycotina</taxon>
        <taxon>Agaricomycetes</taxon>
        <taxon>Agaricomycetidae</taxon>
        <taxon>Boletales</taxon>
        <taxon>Suillineae</taxon>
        <taxon>Rhizopogonaceae</taxon>
        <taxon>Rhizopogon</taxon>
    </lineage>
</organism>
<dbReference type="EMBL" id="KV448138">
    <property type="protein sequence ID" value="OAX43433.1"/>
    <property type="molecule type" value="Genomic_DNA"/>
</dbReference>
<accession>A0A1B7NEX0</accession>
<dbReference type="InParanoid" id="A0A1B7NEX0"/>
<evidence type="ECO:0008006" key="3">
    <source>
        <dbReference type="Google" id="ProtNLM"/>
    </source>
</evidence>
<evidence type="ECO:0000313" key="1">
    <source>
        <dbReference type="EMBL" id="OAX43433.1"/>
    </source>
</evidence>
<keyword evidence="2" id="KW-1185">Reference proteome</keyword>
<dbReference type="OrthoDB" id="3543113at2759"/>
<gene>
    <name evidence="1" type="ORF">K503DRAFT_853315</name>
</gene>
<protein>
    <recommendedName>
        <fullName evidence="3">F-box domain-containing protein</fullName>
    </recommendedName>
</protein>
<sequence>MHRALLVDEIVHTILQDVKLSATDMINFASTCSALSSPALNMIWRVQHNLGPLIICLPQDTTFLENHSLQNGSVSDLILLGYVGLLPTAATPVLTAARNRVGSTGAYPKFTFLLAPPVPLAQVTIPCLPPKFLVPSAAPVHELEQFVNILPAGASSLRRLVIYAENDGAPHRQIDLPLINMRKLNALGIVRYACLTKRSIADIKYLRFLHVLALNLGGDSDSVGDSQLGDVPLELTLLRYITLDADRLQYCTSFFASQACFSDRIPTSLKTLSVHCYGGVSHRDIDLHNHLPSHHFWALLKFRRLMIVKFLAMWQYRLDDGFIEDVAVAWPDIQELRFAPKQADTSSVTFGAVLSLASRCRSLRILHLTFDAPQMPTLPHRRGSEDASEGNRELWPKQTAFQILHVGNLNPWCFRIYSTSHGFKYPVFSLAACSNDGSTTVEPPGDRHKHISYFG</sequence>